<evidence type="ECO:0000256" key="1">
    <source>
        <dbReference type="ARBA" id="ARBA00022450"/>
    </source>
</evidence>
<dbReference type="InterPro" id="IPR002347">
    <property type="entry name" value="SDR_fam"/>
</dbReference>
<keyword evidence="2" id="KW-0597">Phosphoprotein</keyword>
<dbReference type="RefSeq" id="WP_394850184.1">
    <property type="nucleotide sequence ID" value="NZ_CP089982.1"/>
</dbReference>
<dbReference type="NCBIfam" id="TIGR01733">
    <property type="entry name" value="AA-adenyl-dom"/>
    <property type="match status" value="1"/>
</dbReference>
<dbReference type="Proteomes" id="UP001379533">
    <property type="component" value="Chromosome"/>
</dbReference>
<dbReference type="Pfam" id="PF00550">
    <property type="entry name" value="PP-binding"/>
    <property type="match status" value="1"/>
</dbReference>
<dbReference type="Pfam" id="PF13193">
    <property type="entry name" value="AMP-binding_C"/>
    <property type="match status" value="1"/>
</dbReference>
<dbReference type="InterPro" id="IPR009081">
    <property type="entry name" value="PP-bd_ACP"/>
</dbReference>
<dbReference type="Pfam" id="PF00106">
    <property type="entry name" value="adh_short"/>
    <property type="match status" value="1"/>
</dbReference>
<gene>
    <name evidence="5" type="ORF">LZC95_22345</name>
</gene>
<evidence type="ECO:0000256" key="3">
    <source>
        <dbReference type="SAM" id="MobiDB-lite"/>
    </source>
</evidence>
<dbReference type="Gene3D" id="3.40.50.720">
    <property type="entry name" value="NAD(P)-binding Rossmann-like Domain"/>
    <property type="match status" value="1"/>
</dbReference>
<dbReference type="CDD" id="cd05930">
    <property type="entry name" value="A_NRPS"/>
    <property type="match status" value="1"/>
</dbReference>
<dbReference type="PRINTS" id="PR00081">
    <property type="entry name" value="GDHRDH"/>
</dbReference>
<evidence type="ECO:0000256" key="2">
    <source>
        <dbReference type="ARBA" id="ARBA00022553"/>
    </source>
</evidence>
<name>A0ABZ2KR73_9BACT</name>
<dbReference type="Gene3D" id="1.10.1200.10">
    <property type="entry name" value="ACP-like"/>
    <property type="match status" value="2"/>
</dbReference>
<dbReference type="PROSITE" id="PS00061">
    <property type="entry name" value="ADH_SHORT"/>
    <property type="match status" value="1"/>
</dbReference>
<dbReference type="InterPro" id="IPR057326">
    <property type="entry name" value="KR_dom"/>
</dbReference>
<dbReference type="CDD" id="cd05233">
    <property type="entry name" value="SDR_c"/>
    <property type="match status" value="1"/>
</dbReference>
<dbReference type="InterPro" id="IPR020904">
    <property type="entry name" value="Sc_DH/Rdtase_CS"/>
</dbReference>
<dbReference type="PANTHER" id="PTHR45527:SF1">
    <property type="entry name" value="FATTY ACID SYNTHASE"/>
    <property type="match status" value="1"/>
</dbReference>
<dbReference type="Pfam" id="PF00668">
    <property type="entry name" value="Condensation"/>
    <property type="match status" value="2"/>
</dbReference>
<dbReference type="InterPro" id="IPR020845">
    <property type="entry name" value="AMP-binding_CS"/>
</dbReference>
<dbReference type="InterPro" id="IPR045851">
    <property type="entry name" value="AMP-bd_C_sf"/>
</dbReference>
<keyword evidence="6" id="KW-1185">Reference proteome</keyword>
<dbReference type="InterPro" id="IPR036736">
    <property type="entry name" value="ACP-like_sf"/>
</dbReference>
<evidence type="ECO:0000313" key="5">
    <source>
        <dbReference type="EMBL" id="WXA99545.1"/>
    </source>
</evidence>
<reference evidence="5 6" key="1">
    <citation type="submission" date="2021-12" db="EMBL/GenBank/DDBJ databases">
        <title>Discovery of the Pendulisporaceae a myxobacterial family with distinct sporulation behavior and unique specialized metabolism.</title>
        <authorList>
            <person name="Garcia R."/>
            <person name="Popoff A."/>
            <person name="Bader C.D."/>
            <person name="Loehr J."/>
            <person name="Walesch S."/>
            <person name="Walt C."/>
            <person name="Boldt J."/>
            <person name="Bunk B."/>
            <person name="Haeckl F.J.F.P.J."/>
            <person name="Gunesch A.P."/>
            <person name="Birkelbach J."/>
            <person name="Nuebel U."/>
            <person name="Pietschmann T."/>
            <person name="Bach T."/>
            <person name="Mueller R."/>
        </authorList>
    </citation>
    <scope>NUCLEOTIDE SEQUENCE [LARGE SCALE GENOMIC DNA]</scope>
    <source>
        <strain evidence="5 6">MSr12523</strain>
    </source>
</reference>
<dbReference type="Gene3D" id="3.30.559.30">
    <property type="entry name" value="Nonribosomal peptide synthetase, condensation domain"/>
    <property type="match status" value="2"/>
</dbReference>
<dbReference type="Gene3D" id="3.40.50.12780">
    <property type="entry name" value="N-terminal domain of ligase-like"/>
    <property type="match status" value="1"/>
</dbReference>
<dbReference type="InterPro" id="IPR042099">
    <property type="entry name" value="ANL_N_sf"/>
</dbReference>
<dbReference type="PANTHER" id="PTHR45527">
    <property type="entry name" value="NONRIBOSOMAL PEPTIDE SYNTHETASE"/>
    <property type="match status" value="1"/>
</dbReference>
<dbReference type="InterPro" id="IPR036291">
    <property type="entry name" value="NAD(P)-bd_dom_sf"/>
</dbReference>
<feature type="region of interest" description="Disordered" evidence="3">
    <location>
        <begin position="1"/>
        <end position="20"/>
    </location>
</feature>
<dbReference type="PROSITE" id="PS50075">
    <property type="entry name" value="CARRIER"/>
    <property type="match status" value="1"/>
</dbReference>
<protein>
    <submittedName>
        <fullName evidence="5">Amino acid adenylation domain-containing protein</fullName>
    </submittedName>
</protein>
<evidence type="ECO:0000313" key="6">
    <source>
        <dbReference type="Proteomes" id="UP001379533"/>
    </source>
</evidence>
<keyword evidence="1" id="KW-0596">Phosphopantetheine</keyword>
<dbReference type="InterPro" id="IPR000873">
    <property type="entry name" value="AMP-dep_synth/lig_dom"/>
</dbReference>
<feature type="domain" description="Carrier" evidence="4">
    <location>
        <begin position="593"/>
        <end position="670"/>
    </location>
</feature>
<dbReference type="SUPFAM" id="SSF52777">
    <property type="entry name" value="CoA-dependent acyltransferases"/>
    <property type="match status" value="4"/>
</dbReference>
<dbReference type="SUPFAM" id="SSF56801">
    <property type="entry name" value="Acetyl-CoA synthetase-like"/>
    <property type="match status" value="1"/>
</dbReference>
<dbReference type="InterPro" id="IPR010071">
    <property type="entry name" value="AA_adenyl_dom"/>
</dbReference>
<accession>A0ABZ2KR73</accession>
<dbReference type="PRINTS" id="PR00080">
    <property type="entry name" value="SDRFAMILY"/>
</dbReference>
<dbReference type="InterPro" id="IPR023213">
    <property type="entry name" value="CAT-like_dom_sf"/>
</dbReference>
<dbReference type="Gene3D" id="3.30.300.30">
    <property type="match status" value="1"/>
</dbReference>
<organism evidence="5 6">
    <name type="scientific">Pendulispora brunnea</name>
    <dbReference type="NCBI Taxonomy" id="2905690"/>
    <lineage>
        <taxon>Bacteria</taxon>
        <taxon>Pseudomonadati</taxon>
        <taxon>Myxococcota</taxon>
        <taxon>Myxococcia</taxon>
        <taxon>Myxococcales</taxon>
        <taxon>Sorangiineae</taxon>
        <taxon>Pendulisporaceae</taxon>
        <taxon>Pendulispora</taxon>
    </lineage>
</organism>
<dbReference type="SMART" id="SM00822">
    <property type="entry name" value="PKS_KR"/>
    <property type="match status" value="1"/>
</dbReference>
<dbReference type="Pfam" id="PF00501">
    <property type="entry name" value="AMP-binding"/>
    <property type="match status" value="1"/>
</dbReference>
<dbReference type="SUPFAM" id="SSF47336">
    <property type="entry name" value="ACP-like"/>
    <property type="match status" value="2"/>
</dbReference>
<dbReference type="EMBL" id="CP089982">
    <property type="protein sequence ID" value="WXA99545.1"/>
    <property type="molecule type" value="Genomic_DNA"/>
</dbReference>
<dbReference type="Gene3D" id="3.30.559.10">
    <property type="entry name" value="Chloramphenicol acetyltransferase-like domain"/>
    <property type="match status" value="2"/>
</dbReference>
<dbReference type="SUPFAM" id="SSF51735">
    <property type="entry name" value="NAD(P)-binding Rossmann-fold domains"/>
    <property type="match status" value="1"/>
</dbReference>
<dbReference type="InterPro" id="IPR001242">
    <property type="entry name" value="Condensation_dom"/>
</dbReference>
<dbReference type="PROSITE" id="PS00455">
    <property type="entry name" value="AMP_BINDING"/>
    <property type="match status" value="1"/>
</dbReference>
<sequence>MTTSVENRFLEGTDNPSCDGEEALDENLRALVYSAISSITGHRVQDISDELFLEADLGLDSLKRVQLLSAMASVVPAEARERLSEPDILQHMMQALSVAELLAVVGAPSAPPSSVKLHVVPTPTAARAELELADSQYPFLAAHLSGLSHCSLCSTIRVLGPFDARMARAAWDDLLQRHPVLRAKFHVGKDEASLRACTLEWDGALVAPPVRVTDLAGLGSSQRERALTQGRDEALNRHWPLDTWPLHTFSAYRISENEYEIHLANHHLVSDGIGNQILLREFMERYAAHSSGARPEQTESMSPEDYNGLVRRLDGWMDTGEEAALDEYLRKQGSGKFVWNPKGRKLAAASAPIETRAIAHRLSKDLTDRLHAKVRELRIPINSLLVAAYLKTLASLGPVGDPIILQLPTGGRVSPGVDLADTVGCFAQNLALSFARPHEDEGWEELAIRVHHEIVNGIGGGIDRAQVRRAANLTKQPGMMTHGAMSPLAAALVRKSPKSNLFLPYIGRTHLQKRYGTLQVVGYQAATGTNPGAVDNVIEIFDDTLQIVSNYDREFFAEEEVRELQRAFAAQLEHLASSPPVMSISKWRRDPSREDPEAVERVVRIVADVCHRAVGRDELGADLEADLGLDSLERIRVVSQIEATHTGVHARDLLGCRTILEMAGRISPRPSRPSESAVTSRIDMPYLSFVAQARATPDAIAVETVDAKVTYRELDELSNRLAHTLRDRGIGRGALVGVLLAPGIDMLIALMGILKLGAAYVPLDSQHPPARLRAILQRAQLTTLVTQSESAEVLGAFDPGAQVQLLILMDDAAGRAPTGRTAISRARWLEAPCTALETSATPEDLMTVLFTSGSTGEPKGAMLTHAGYMNRLEWMQRAFPIQQGDRIAQRSSYCFDVSVWELFWPLMYGATVCPVDRATVRDPWRLAEWVASARISVMHFVPSLFVEFLNALSETARFPALRWLIFSGEVLPASAVRRWMARFGNSVGLANLYGPTEASIDVTCHVIAESPADNERIPIGKAIDRVFLAVLDESMKRCPPGKPGELWIGGVQIARGYLNDPETTAKSFVRSPFPEAGSELLYRTGDAASEDEDGTIHFHGRLDTQIKIRGFRVELGEIEAAIDSHPQVREVAVLATDRGGGHLQLVAYVSGEPGRIDGRGLRQYAKERLPEYMVPHQIEILDTLPKNANGKIDRKALRSPKAESIAPSNGEQVGLGPAQRWIFNYFDAPYAWFGYVRFRFMQPLDVPLFEKAVNLVSDRHPALRTTFHRANGGWQQRIAPPGAEPIRVVVADTEGKTAAERDARADEILRETCESMRLSRGPLCGVHLLPLGNDFYEILVVAHHLNMDLISNQLVFENVWRTYSQLLANPNYKNDAPAGRTYPDLVRTLEEADREGSLDGHVDFWKEFAAPEARFEVPFDHANGPNSEASSASECFELDESMHRALIQDVKAAHKDRSFYHLLLAPLYRAMAEWAGQSWIVLSHRSHGRDLGDGRTFFDAVGNFAVNFPVGLKVDTSRSWDAAVNDVKSAFERLPMNGVTYDYIADRLPSSAYPDHKITPVRVNYLGNRTMLPNKLFEMDGAHRDQRLAAPDQKRTTLIEVFLSVVNGKLRVEMSYSRNFHTAESIRNIGQRYVALISEMVADTLARLKTPPAPITEVRVAAKKPTANGHASTTTKDGALAGKVAIITGGGRGIGRATALHFARNGARVLLASRTADELREAASEIRGSGGDVDTIAADVSDPEAGERIVQHCVRTFGAVDVLVNNAGITHVAELAESDPKEWRRVTEINLFGAYYCARAVIPHLLARGGGKIINVGSDSSLIGYPLMSAYAASKHALVGLTKSLAEELKLRNIQVNAVCPAFVDTDMAPKAFRASAVPKDDVAGVILFLASSQSAAITGESVRVFGTQDMQWYGSRQMGVLKAAAQRTRS</sequence>
<proteinExistence type="predicted"/>
<evidence type="ECO:0000259" key="4">
    <source>
        <dbReference type="PROSITE" id="PS50075"/>
    </source>
</evidence>
<dbReference type="InterPro" id="IPR025110">
    <property type="entry name" value="AMP-bd_C"/>
</dbReference>